<keyword evidence="6 7" id="KW-0961">Cell wall biogenesis/degradation</keyword>
<dbReference type="HAMAP" id="MF_02065">
    <property type="entry name" value="MltG"/>
    <property type="match status" value="1"/>
</dbReference>
<dbReference type="PANTHER" id="PTHR30518:SF2">
    <property type="entry name" value="ENDOLYTIC MUREIN TRANSGLYCOSYLASE"/>
    <property type="match status" value="1"/>
</dbReference>
<dbReference type="EMBL" id="JACQMJ010000004">
    <property type="protein sequence ID" value="MBI4132176.1"/>
    <property type="molecule type" value="Genomic_DNA"/>
</dbReference>
<keyword evidence="3 7" id="KW-1133">Transmembrane helix</keyword>
<comment type="similarity">
    <text evidence="7">Belongs to the transglycosylase MltG family.</text>
</comment>
<name>A0A933DRB9_9BACT</name>
<dbReference type="CDD" id="cd08010">
    <property type="entry name" value="MltG_like"/>
    <property type="match status" value="1"/>
</dbReference>
<dbReference type="Gene3D" id="3.30.1490.480">
    <property type="entry name" value="Endolytic murein transglycosylase"/>
    <property type="match status" value="1"/>
</dbReference>
<dbReference type="AlphaFoldDB" id="A0A933DRB9"/>
<evidence type="ECO:0000256" key="4">
    <source>
        <dbReference type="ARBA" id="ARBA00023136"/>
    </source>
</evidence>
<keyword evidence="4 7" id="KW-0472">Membrane</keyword>
<dbReference type="GO" id="GO:0008932">
    <property type="term" value="F:lytic endotransglycosylase activity"/>
    <property type="evidence" value="ECO:0007669"/>
    <property type="project" value="UniProtKB-UniRule"/>
</dbReference>
<evidence type="ECO:0000256" key="1">
    <source>
        <dbReference type="ARBA" id="ARBA00022475"/>
    </source>
</evidence>
<dbReference type="Gene3D" id="3.40.50.150">
    <property type="entry name" value="Vaccinia Virus protein VP39"/>
    <property type="match status" value="1"/>
</dbReference>
<gene>
    <name evidence="7 8" type="primary">mltG</name>
    <name evidence="8" type="ORF">HY474_00920</name>
</gene>
<keyword evidence="1 7" id="KW-1003">Cell membrane</keyword>
<dbReference type="InterPro" id="IPR029063">
    <property type="entry name" value="SAM-dependent_MTases_sf"/>
</dbReference>
<protein>
    <recommendedName>
        <fullName evidence="7">Endolytic murein transglycosylase</fullName>
        <ecNumber evidence="7">4.2.2.29</ecNumber>
    </recommendedName>
    <alternativeName>
        <fullName evidence="7">Peptidoglycan lytic transglycosylase</fullName>
    </alternativeName>
    <alternativeName>
        <fullName evidence="7">Peptidoglycan polymerization terminase</fullName>
    </alternativeName>
</protein>
<dbReference type="GO" id="GO:0009252">
    <property type="term" value="P:peptidoglycan biosynthetic process"/>
    <property type="evidence" value="ECO:0007669"/>
    <property type="project" value="UniProtKB-UniRule"/>
</dbReference>
<dbReference type="PANTHER" id="PTHR30518">
    <property type="entry name" value="ENDOLYTIC MUREIN TRANSGLYCOSYLASE"/>
    <property type="match status" value="1"/>
</dbReference>
<reference evidence="8" key="1">
    <citation type="submission" date="2020-07" db="EMBL/GenBank/DDBJ databases">
        <title>Huge and variable diversity of episymbiotic CPR bacteria and DPANN archaea in groundwater ecosystems.</title>
        <authorList>
            <person name="He C.Y."/>
            <person name="Keren R."/>
            <person name="Whittaker M."/>
            <person name="Farag I.F."/>
            <person name="Doudna J."/>
            <person name="Cate J.H.D."/>
            <person name="Banfield J.F."/>
        </authorList>
    </citation>
    <scope>NUCLEOTIDE SEQUENCE</scope>
    <source>
        <strain evidence="8">NC_groundwater_1226_Ag_S-0.1um_59_124</strain>
    </source>
</reference>
<dbReference type="InterPro" id="IPR003770">
    <property type="entry name" value="MLTG-like"/>
</dbReference>
<evidence type="ECO:0000256" key="5">
    <source>
        <dbReference type="ARBA" id="ARBA00023239"/>
    </source>
</evidence>
<keyword evidence="5 7" id="KW-0456">Lyase</keyword>
<comment type="caution">
    <text evidence="8">The sequence shown here is derived from an EMBL/GenBank/DDBJ whole genome shotgun (WGS) entry which is preliminary data.</text>
</comment>
<dbReference type="EC" id="4.2.2.29" evidence="7"/>
<dbReference type="NCBIfam" id="TIGR00247">
    <property type="entry name" value="endolytic transglycosylase MltG"/>
    <property type="match status" value="1"/>
</dbReference>
<dbReference type="Pfam" id="PF01135">
    <property type="entry name" value="PCMT"/>
    <property type="match status" value="2"/>
</dbReference>
<proteinExistence type="inferred from homology"/>
<feature type="site" description="Important for catalytic activity" evidence="7">
    <location>
        <position position="522"/>
    </location>
</feature>
<dbReference type="Proteomes" id="UP000704960">
    <property type="component" value="Unassembled WGS sequence"/>
</dbReference>
<accession>A0A933DRB9</accession>
<dbReference type="Pfam" id="PF02618">
    <property type="entry name" value="YceG"/>
    <property type="match status" value="1"/>
</dbReference>
<comment type="function">
    <text evidence="7">Functions as a peptidoglycan terminase that cleaves nascent peptidoglycan strands endolytically to terminate their elongation.</text>
</comment>
<organism evidence="8 9">
    <name type="scientific">Candidatus Sungiibacteriota bacterium</name>
    <dbReference type="NCBI Taxonomy" id="2750080"/>
    <lineage>
        <taxon>Bacteria</taxon>
        <taxon>Candidatus Sungiibacteriota</taxon>
    </lineage>
</organism>
<dbReference type="Gene3D" id="3.30.160.60">
    <property type="entry name" value="Classic Zinc Finger"/>
    <property type="match status" value="1"/>
</dbReference>
<sequence length="634" mass="69805">MKERSNVVQDFPFQNQIPPLPRRNLKSRCIVDLMDELIRNLKQAGVLRSRHVEAAFGAIDRKDFVPPEYRDEAYGDYPLPIGRGQTISQPYTVAFMLDLLDPKPGERILDVGAGSGWQTALLAQVVSQDDQDDENGESAHGLDEIATERLYRAKRFTERSDSPASSRGRIYAVERIPELCALARDNISKYNFIKRETVELRCGDAFSGLPDEAPFDKIIAAAAGEELPAAWRAEVKSGGIIVAPIGSSIWRYTKRGPNKWDTEEFPGFAFVPLVTGGNTPQPPRHLAHEARSKPRELKTPWRTAILLAAAAAAAAFAPLRLREPVHIEIASGSGSRAIAGELKAAGLVRSKWTFLAYTALTGQAADLKPGAYEFSGWVSIPELAADIASGESNERTITIPEGWDLRDIGAYLEENDIATRQELYRITGEPAHRYGRGTRFPPEGFPAAGTAALDGKPPSAILEGYLYPDTYRVFRDAAAADIVLKMLENFERKVIPDMGPEAEQQGKSLAEILTMASLVEKEIADPADRRIVAGILWQRLAAGMALQVDATVNYITAKRQTPSAADLALDSPYNTYRYPGLPPTPIANPGRDAIQAALHPTPNDYRYYLSAPDGRTIFSRTLEEHARAKARYLR</sequence>
<evidence type="ECO:0000256" key="7">
    <source>
        <dbReference type="HAMAP-Rule" id="MF_02065"/>
    </source>
</evidence>
<dbReference type="GO" id="GO:0071555">
    <property type="term" value="P:cell wall organization"/>
    <property type="evidence" value="ECO:0007669"/>
    <property type="project" value="UniProtKB-KW"/>
</dbReference>
<comment type="catalytic activity">
    <reaction evidence="7">
        <text>a peptidoglycan chain = a peptidoglycan chain with N-acetyl-1,6-anhydromuramyl-[peptide] at the reducing end + a peptidoglycan chain with N-acetylglucosamine at the non-reducing end.</text>
        <dbReference type="EC" id="4.2.2.29"/>
    </reaction>
</comment>
<dbReference type="GO" id="GO:0005886">
    <property type="term" value="C:plasma membrane"/>
    <property type="evidence" value="ECO:0007669"/>
    <property type="project" value="UniProtKB-UniRule"/>
</dbReference>
<evidence type="ECO:0000313" key="8">
    <source>
        <dbReference type="EMBL" id="MBI4132176.1"/>
    </source>
</evidence>
<evidence type="ECO:0000256" key="3">
    <source>
        <dbReference type="ARBA" id="ARBA00022989"/>
    </source>
</evidence>
<evidence type="ECO:0000256" key="6">
    <source>
        <dbReference type="ARBA" id="ARBA00023316"/>
    </source>
</evidence>
<evidence type="ECO:0000256" key="2">
    <source>
        <dbReference type="ARBA" id="ARBA00022692"/>
    </source>
</evidence>
<keyword evidence="2 7" id="KW-0812">Transmembrane</keyword>
<dbReference type="SUPFAM" id="SSF53335">
    <property type="entry name" value="S-adenosyl-L-methionine-dependent methyltransferases"/>
    <property type="match status" value="1"/>
</dbReference>
<evidence type="ECO:0000313" key="9">
    <source>
        <dbReference type="Proteomes" id="UP000704960"/>
    </source>
</evidence>